<sequence>MNKKIFTLLAGAFLGFAAGPSVTAQGVNVLETQKLRVKPYNKKKSPLKFKAGENDGYYYLQLDSMVTYNKTTGQTEVKNLIKDDGFAAGIPELKYGTIRKGLTLYMGPDKAGQNALWIDVMGRISGTADGTLPVSDTYPNASMALESAAGLWCVTIQDYSQGQNPTFDFTNKLQKRMLEVNVYGHEAWTKDANDGWRMSGYLTGGNTNAQTPGSIGRWEFSETYATGVTGGRPLVAYLDNREDTVAVLVGDVAQNGLGYVQIKIAPATDVAAGKINGMLLFTLKESMPFALDKKSFQTVLGTESAQEARALKFSLNATQNPFTSEKWEPEYLTHPNASMLIDSSAWTNKWETNYRAWDVAPISQFGNAGNPWFEVKAQDMDAMGYLLLKNKNTNKHLYVDTFYYNTGNSQFLKFATGVCSFNPKDPMLGQFAWRLVYYPSGDSIYINPFSATYVPTYDKKAITDTTRFATDSVVRSWYTFTAYPTPKLMADILPDYKPGASGEHPALQVPLEERVSARLKWGVNPKRATDPLNPSAGAPTRYRYYHRLYVDLQNLTGTARVTLHNGNEKNGKISTRVHFGCYDECKVANSDRATIEPDLYLIRNEKGQYLQVPLHSAEDSAIWVTLKAHEHPEELPSFHWIVEKRYRNSKSSPINIINREFGQINRGGKYAGDYGLAFLDIQLKKDQHAPFKARTTKIWKWNNEKVNSNVIDFEKTKNNMSAKNAPTFIRLPMRYKNNPNLGYQYFNVDTASVNRYAFNFRAEKGADGYLSVSDDLRDATKYKKYVDGKGVADTLVYITGNNGNCFSIGYFRIDTVKSDAGAYKPYGYGVKNGKADADIWKNNQVDGLVQLKRQAYTIKLMNPYKYCLGSLHLGNTENEHYAFSRSKPYKEVLGRPLFFFRDAFMEPDGIKNFAMVQIIDVASVESGSVGSSAEQFEKYLIDTWGKQLAAMVMNKLKNAGEFNPGVFVAAMSDYPNRLVYQYRFENSTRTGYFRLKKDADPIYRRFNTEYEGSKPGDEPETVKFYTKSSSSTGKDYLYENTGALTSTQAGYSKKNMSFLGLLNIHNLNEQLAADKDKKIKLSTAIYVDTAYVNRGTGHIKPQYMLMVDPQVVEDTLVCDDNGDHNLPAYTRGRYLINAKDSAKIDENYLWKDAWARLVFTDAIHANDALYILGGADLKNIKNLYKKDVIDVRVLDEEAKKAGSKIRKIDLGNNFHKDCVFSFRLVERPSCGSQERGGDFVIESETTDRGKYPVIAPCDGGWIKIHNHVPVLSSSSKDGRSTMVDGEIFNVEPTTEQPVANEVTPPVTEVKVVAENGAVTILNAAGKKVVVSNVLGQMLVNTVLTSDRATVAAPQGVVVVAVEGEAAVKAMVK</sequence>
<dbReference type="Pfam" id="PF19910">
    <property type="entry name" value="DUF6383"/>
    <property type="match status" value="1"/>
</dbReference>
<evidence type="ECO:0000313" key="4">
    <source>
        <dbReference type="Proteomes" id="UP000279860"/>
    </source>
</evidence>
<dbReference type="InterPro" id="IPR045963">
    <property type="entry name" value="DUF6383"/>
</dbReference>
<feature type="domain" description="DUF6383" evidence="2">
    <location>
        <begin position="1297"/>
        <end position="1371"/>
    </location>
</feature>
<dbReference type="EMBL" id="RQYN01000040">
    <property type="protein sequence ID" value="RRD73099.1"/>
    <property type="molecule type" value="Genomic_DNA"/>
</dbReference>
<dbReference type="RefSeq" id="WP_124790474.1">
    <property type="nucleotide sequence ID" value="NZ_RQYN01000040.1"/>
</dbReference>
<evidence type="ECO:0000313" key="3">
    <source>
        <dbReference type="EMBL" id="RRD73099.1"/>
    </source>
</evidence>
<name>A0A3P1YPY4_TANFO</name>
<gene>
    <name evidence="3" type="ORF">EII41_09975</name>
</gene>
<accession>A0A3P1YPY4</accession>
<keyword evidence="1" id="KW-0732">Signal</keyword>
<evidence type="ECO:0000259" key="2">
    <source>
        <dbReference type="Pfam" id="PF19910"/>
    </source>
</evidence>
<reference evidence="3 4" key="1">
    <citation type="submission" date="2018-11" db="EMBL/GenBank/DDBJ databases">
        <title>Genomes From Bacteria Associated with the Canine Oral Cavity: a Test Case for Automated Genome-Based Taxonomic Assignment.</title>
        <authorList>
            <person name="Coil D.A."/>
            <person name="Jospin G."/>
            <person name="Darling A.E."/>
            <person name="Wallis C."/>
            <person name="Davis I.J."/>
            <person name="Harris S."/>
            <person name="Eisen J.A."/>
            <person name="Holcombe L.J."/>
            <person name="O'Flynn C."/>
        </authorList>
    </citation>
    <scope>NUCLEOTIDE SEQUENCE [LARGE SCALE GENOMIC DNA]</scope>
    <source>
        <strain evidence="3 4">OH1426_COT-023</strain>
    </source>
</reference>
<comment type="caution">
    <text evidence="3">The sequence shown here is derived from an EMBL/GenBank/DDBJ whole genome shotgun (WGS) entry which is preliminary data.</text>
</comment>
<feature type="signal peptide" evidence="1">
    <location>
        <begin position="1"/>
        <end position="24"/>
    </location>
</feature>
<feature type="chain" id="PRO_5017967683" description="DUF6383 domain-containing protein" evidence="1">
    <location>
        <begin position="25"/>
        <end position="1372"/>
    </location>
</feature>
<protein>
    <recommendedName>
        <fullName evidence="2">DUF6383 domain-containing protein</fullName>
    </recommendedName>
</protein>
<organism evidence="3 4">
    <name type="scientific">Tannerella forsythia</name>
    <name type="common">Bacteroides forsythus</name>
    <dbReference type="NCBI Taxonomy" id="28112"/>
    <lineage>
        <taxon>Bacteria</taxon>
        <taxon>Pseudomonadati</taxon>
        <taxon>Bacteroidota</taxon>
        <taxon>Bacteroidia</taxon>
        <taxon>Bacteroidales</taxon>
        <taxon>Tannerellaceae</taxon>
        <taxon>Tannerella</taxon>
    </lineage>
</organism>
<dbReference type="Proteomes" id="UP000279860">
    <property type="component" value="Unassembled WGS sequence"/>
</dbReference>
<evidence type="ECO:0000256" key="1">
    <source>
        <dbReference type="SAM" id="SignalP"/>
    </source>
</evidence>
<proteinExistence type="predicted"/>